<sequence>MIRYILLLLLNGLVYWSCENAKEEESTIIISKVFGENDVWLIKTDSEGNTEPYSEK</sequence>
<evidence type="ECO:0000313" key="1">
    <source>
        <dbReference type="EMBL" id="SVB06472.1"/>
    </source>
</evidence>
<proteinExistence type="predicted"/>
<protein>
    <submittedName>
        <fullName evidence="1">Uncharacterized protein</fullName>
    </submittedName>
</protein>
<dbReference type="EMBL" id="UINC01027362">
    <property type="protein sequence ID" value="SVB06472.1"/>
    <property type="molecule type" value="Genomic_DNA"/>
</dbReference>
<reference evidence="1" key="1">
    <citation type="submission" date="2018-05" db="EMBL/GenBank/DDBJ databases">
        <authorList>
            <person name="Lanie J.A."/>
            <person name="Ng W.-L."/>
            <person name="Kazmierczak K.M."/>
            <person name="Andrzejewski T.M."/>
            <person name="Davidsen T.M."/>
            <person name="Wayne K.J."/>
            <person name="Tettelin H."/>
            <person name="Glass J.I."/>
            <person name="Rusch D."/>
            <person name="Podicherti R."/>
            <person name="Tsui H.-C.T."/>
            <person name="Winkler M.E."/>
        </authorList>
    </citation>
    <scope>NUCLEOTIDE SEQUENCE</scope>
</reference>
<dbReference type="AlphaFoldDB" id="A0A382AZK7"/>
<gene>
    <name evidence="1" type="ORF">METZ01_LOCUS159326</name>
</gene>
<name>A0A382AZK7_9ZZZZ</name>
<accession>A0A382AZK7</accession>
<organism evidence="1">
    <name type="scientific">marine metagenome</name>
    <dbReference type="NCBI Taxonomy" id="408172"/>
    <lineage>
        <taxon>unclassified sequences</taxon>
        <taxon>metagenomes</taxon>
        <taxon>ecological metagenomes</taxon>
    </lineage>
</organism>